<dbReference type="Proteomes" id="UP000186758">
    <property type="component" value="Unassembled WGS sequence"/>
</dbReference>
<name>A0A1Q9YL55_9FIRM</name>
<proteinExistence type="predicted"/>
<reference evidence="1 2" key="1">
    <citation type="submission" date="2016-11" db="EMBL/GenBank/DDBJ databases">
        <title>Description of two novel members of the family Erysipelotrichaceae: Ileibacterium lipovorans gen. nov., sp. nov. and Dubosiella newyorkensis, gen. nov., sp. nov.</title>
        <authorList>
            <person name="Cox L.M."/>
            <person name="Sohn J."/>
            <person name="Tyrrell K.L."/>
            <person name="Citron D.M."/>
            <person name="Lawson P.A."/>
            <person name="Patel N.B."/>
            <person name="Iizumi T."/>
            <person name="Perez-Perez G.I."/>
            <person name="Goldstein E.J."/>
            <person name="Blaser M.J."/>
        </authorList>
    </citation>
    <scope>NUCLEOTIDE SEQUENCE [LARGE SCALE GENOMIC DNA]</scope>
    <source>
        <strain evidence="1 2">NYU-BL-K8</strain>
    </source>
</reference>
<organism evidence="1 2">
    <name type="scientific">Faecalibaculum rodentium</name>
    <dbReference type="NCBI Taxonomy" id="1702221"/>
    <lineage>
        <taxon>Bacteria</taxon>
        <taxon>Bacillati</taxon>
        <taxon>Bacillota</taxon>
        <taxon>Erysipelotrichia</taxon>
        <taxon>Erysipelotrichales</taxon>
        <taxon>Erysipelotrichaceae</taxon>
        <taxon>Faecalibaculum</taxon>
    </lineage>
</organism>
<comment type="caution">
    <text evidence="1">The sequence shown here is derived from an EMBL/GenBank/DDBJ whole genome shotgun (WGS) entry which is preliminary data.</text>
</comment>
<accession>A0A1Q9YL55</accession>
<dbReference type="EMBL" id="MPJZ01000046">
    <property type="protein sequence ID" value="OLU45615.1"/>
    <property type="molecule type" value="Genomic_DNA"/>
</dbReference>
<evidence type="ECO:0000313" key="1">
    <source>
        <dbReference type="EMBL" id="OLU45615.1"/>
    </source>
</evidence>
<protein>
    <submittedName>
        <fullName evidence="1">Uncharacterized protein</fullName>
    </submittedName>
</protein>
<gene>
    <name evidence="1" type="ORF">BO223_04515</name>
</gene>
<dbReference type="AlphaFoldDB" id="A0A1Q9YL55"/>
<evidence type="ECO:0000313" key="2">
    <source>
        <dbReference type="Proteomes" id="UP000186758"/>
    </source>
</evidence>
<sequence length="77" mass="9300">MQFLPQLFDFFCQIRDLNRSRVTVSQHLMDQHCDLFHFIQCVQPVSCLESVPKFADPGIMFQFRMQVRMDHFHHFPV</sequence>